<keyword evidence="1" id="KW-0732">Signal</keyword>
<name>A0ABS7ZYL0_9FLAO</name>
<evidence type="ECO:0008006" key="4">
    <source>
        <dbReference type="Google" id="ProtNLM"/>
    </source>
</evidence>
<gene>
    <name evidence="2" type="ORF">JI747_003290</name>
</gene>
<dbReference type="EMBL" id="JAERSE020000001">
    <property type="protein sequence ID" value="MCA6066188.1"/>
    <property type="molecule type" value="Genomic_DNA"/>
</dbReference>
<dbReference type="Proteomes" id="UP000618240">
    <property type="component" value="Unassembled WGS sequence"/>
</dbReference>
<reference evidence="2 3" key="1">
    <citation type="submission" date="2021-09" db="EMBL/GenBank/DDBJ databases">
        <title>Genome sequencing and assembly of Chryseobacterium sp. RG1.</title>
        <authorList>
            <person name="Chhetri G."/>
        </authorList>
    </citation>
    <scope>NUCLEOTIDE SEQUENCE [LARGE SCALE GENOMIC DNA]</scope>
    <source>
        <strain evidence="2 3">RG1</strain>
    </source>
</reference>
<evidence type="ECO:0000256" key="1">
    <source>
        <dbReference type="SAM" id="SignalP"/>
    </source>
</evidence>
<comment type="caution">
    <text evidence="2">The sequence shown here is derived from an EMBL/GenBank/DDBJ whole genome shotgun (WGS) entry which is preliminary data.</text>
</comment>
<keyword evidence="3" id="KW-1185">Reference proteome</keyword>
<sequence>MFKTRYVLLLLFVSTRIFAQNNINTYEKYKIKYDSAFSKYFGKSFFKKNIKYSSEKYFLSVDTLDISNDDNSNTKNFFINKKNIFLLSKFYNNDQYFSFFDFYTYKFLYNGYSFYQKVYRSDFINNEKQFDFENEQVLDHYEKIKSKEYISPKKVFKIAKLKMFKNICSQSLVSNNYYKNKIFWEIKDCSNSSTINILELDSKDGKELRLYQRDYYPWEKANYWNKVQGKNKQIFIPSKQY</sequence>
<organism evidence="2 3">
    <name type="scientific">Chryseobacterium tagetis</name>
    <dbReference type="NCBI Taxonomy" id="2801334"/>
    <lineage>
        <taxon>Bacteria</taxon>
        <taxon>Pseudomonadati</taxon>
        <taxon>Bacteroidota</taxon>
        <taxon>Flavobacteriia</taxon>
        <taxon>Flavobacteriales</taxon>
        <taxon>Weeksellaceae</taxon>
        <taxon>Chryseobacterium group</taxon>
        <taxon>Chryseobacterium</taxon>
    </lineage>
</organism>
<feature type="signal peptide" evidence="1">
    <location>
        <begin position="1"/>
        <end position="19"/>
    </location>
</feature>
<dbReference type="RefSeq" id="WP_225686262.1">
    <property type="nucleotide sequence ID" value="NZ_JAERSE020000001.1"/>
</dbReference>
<feature type="chain" id="PRO_5046898926" description="DKNYY family protein" evidence="1">
    <location>
        <begin position="20"/>
        <end position="241"/>
    </location>
</feature>
<proteinExistence type="predicted"/>
<protein>
    <recommendedName>
        <fullName evidence="4">DKNYY family protein</fullName>
    </recommendedName>
</protein>
<evidence type="ECO:0000313" key="2">
    <source>
        <dbReference type="EMBL" id="MCA6066188.1"/>
    </source>
</evidence>
<evidence type="ECO:0000313" key="3">
    <source>
        <dbReference type="Proteomes" id="UP000618240"/>
    </source>
</evidence>
<accession>A0ABS7ZYL0</accession>